<evidence type="ECO:0000313" key="4">
    <source>
        <dbReference type="EMBL" id="RMZ70922.1"/>
    </source>
</evidence>
<dbReference type="InterPro" id="IPR027443">
    <property type="entry name" value="IPNS-like_sf"/>
</dbReference>
<dbReference type="PANTHER" id="PTHR47990">
    <property type="entry name" value="2-OXOGLUTARATE (2OG) AND FE(II)-DEPENDENT OXYGENASE SUPERFAMILY PROTEIN-RELATED"/>
    <property type="match status" value="1"/>
</dbReference>
<keyword evidence="2" id="KW-0560">Oxidoreductase</keyword>
<dbReference type="GO" id="GO:0016491">
    <property type="term" value="F:oxidoreductase activity"/>
    <property type="evidence" value="ECO:0007669"/>
    <property type="project" value="UniProtKB-KW"/>
</dbReference>
<dbReference type="InterPro" id="IPR026992">
    <property type="entry name" value="DIOX_N"/>
</dbReference>
<dbReference type="GO" id="GO:0046872">
    <property type="term" value="F:metal ion binding"/>
    <property type="evidence" value="ECO:0007669"/>
    <property type="project" value="UniProtKB-KW"/>
</dbReference>
<organism evidence="4 5">
    <name type="scientific">Pyrenophora seminiperda CCB06</name>
    <dbReference type="NCBI Taxonomy" id="1302712"/>
    <lineage>
        <taxon>Eukaryota</taxon>
        <taxon>Fungi</taxon>
        <taxon>Dikarya</taxon>
        <taxon>Ascomycota</taxon>
        <taxon>Pezizomycotina</taxon>
        <taxon>Dothideomycetes</taxon>
        <taxon>Pleosporomycetidae</taxon>
        <taxon>Pleosporales</taxon>
        <taxon>Pleosporineae</taxon>
        <taxon>Pleosporaceae</taxon>
        <taxon>Pyrenophora</taxon>
    </lineage>
</organism>
<keyword evidence="2" id="KW-0408">Iron</keyword>
<dbReference type="SUPFAM" id="SSF51197">
    <property type="entry name" value="Clavaminate synthase-like"/>
    <property type="match status" value="1"/>
</dbReference>
<dbReference type="Gene3D" id="2.60.120.330">
    <property type="entry name" value="B-lactam Antibiotic, Isopenicillin N Synthase, Chain"/>
    <property type="match status" value="1"/>
</dbReference>
<dbReference type="PROSITE" id="PS51471">
    <property type="entry name" value="FE2OG_OXY"/>
    <property type="match status" value="1"/>
</dbReference>
<dbReference type="Pfam" id="PF14226">
    <property type="entry name" value="DIOX_N"/>
    <property type="match status" value="1"/>
</dbReference>
<dbReference type="InterPro" id="IPR050231">
    <property type="entry name" value="Iron_ascorbate_oxido_reductase"/>
</dbReference>
<comment type="similarity">
    <text evidence="1 2">Belongs to the iron/ascorbate-dependent oxidoreductase family.</text>
</comment>
<sequence>MDILIDIHQPSTASTASTASASRLQTHHRDCKVQRPIKLTTSLFYIKSCKSTTNLQLSNMSVPTLDYANFASGTKEQRQEFAHALLDSFERTGFCKLKSHTFNASQLKDLFTWGQKFFDQPLEVKSEIPNDKGPKPMRGFTPFRVEEVGKLHHEDTVRMMKDSKEHFDQGPTYDTDFPNKWPSAPQLSGFQSFMEAFYRQCDETCLMLMEALEVAWGIEDGSLVARCQPSATDLRLTHYPAIPVDEMQNGGTSRIAPHTDFGPITLLFQDSTGGLEVEDRSTNTFVPIPPTDVTEMIVNVGDTLTRWTNGKILGGVHQVTTPSAMKGESGLILPPRLSMAYLFKAQRNVSVGPLPKFVSETEPAKFSDITALEFQRWKNSVVYSLDKKAGEKGVENVIKLKAGQAGM</sequence>
<proteinExistence type="inferred from homology"/>
<dbReference type="Proteomes" id="UP000265663">
    <property type="component" value="Unassembled WGS sequence"/>
</dbReference>
<evidence type="ECO:0000256" key="1">
    <source>
        <dbReference type="ARBA" id="ARBA00008056"/>
    </source>
</evidence>
<evidence type="ECO:0000256" key="2">
    <source>
        <dbReference type="RuleBase" id="RU003682"/>
    </source>
</evidence>
<dbReference type="OrthoDB" id="288590at2759"/>
<dbReference type="InterPro" id="IPR044861">
    <property type="entry name" value="IPNS-like_FE2OG_OXY"/>
</dbReference>
<evidence type="ECO:0000259" key="3">
    <source>
        <dbReference type="PROSITE" id="PS51471"/>
    </source>
</evidence>
<dbReference type="EMBL" id="KE747825">
    <property type="protein sequence ID" value="RMZ70922.1"/>
    <property type="molecule type" value="Genomic_DNA"/>
</dbReference>
<gene>
    <name evidence="4" type="ORF">GMOD_00008583</name>
</gene>
<keyword evidence="5" id="KW-1185">Reference proteome</keyword>
<dbReference type="Pfam" id="PF03171">
    <property type="entry name" value="2OG-FeII_Oxy"/>
    <property type="match status" value="1"/>
</dbReference>
<accession>A0A3M7M8X9</accession>
<keyword evidence="2" id="KW-0479">Metal-binding</keyword>
<reference evidence="4 5" key="1">
    <citation type="journal article" date="2014" name="PLoS ONE">
        <title>De novo Genome Assembly of the Fungal Plant Pathogen Pyrenophora semeniperda.</title>
        <authorList>
            <person name="Soliai M.M."/>
            <person name="Meyer S.E."/>
            <person name="Udall J.A."/>
            <person name="Elzinga D.E."/>
            <person name="Hermansen R.A."/>
            <person name="Bodily P.M."/>
            <person name="Hart A.A."/>
            <person name="Coleman C.E."/>
        </authorList>
    </citation>
    <scope>NUCLEOTIDE SEQUENCE [LARGE SCALE GENOMIC DNA]</scope>
    <source>
        <strain evidence="4 5">CCB06</strain>
        <tissue evidence="4">Mycelium</tissue>
    </source>
</reference>
<protein>
    <submittedName>
        <fullName evidence="4">Gibberellin 2-oxidase</fullName>
    </submittedName>
</protein>
<dbReference type="InterPro" id="IPR005123">
    <property type="entry name" value="Oxoglu/Fe-dep_dioxygenase_dom"/>
</dbReference>
<dbReference type="AlphaFoldDB" id="A0A3M7M8X9"/>
<evidence type="ECO:0000313" key="5">
    <source>
        <dbReference type="Proteomes" id="UP000265663"/>
    </source>
</evidence>
<dbReference type="GO" id="GO:0044283">
    <property type="term" value="P:small molecule biosynthetic process"/>
    <property type="evidence" value="ECO:0007669"/>
    <property type="project" value="UniProtKB-ARBA"/>
</dbReference>
<feature type="domain" description="Fe2OG dioxygenase" evidence="3">
    <location>
        <begin position="230"/>
        <end position="345"/>
    </location>
</feature>
<name>A0A3M7M8X9_9PLEO</name>